<dbReference type="InterPro" id="IPR011989">
    <property type="entry name" value="ARM-like"/>
</dbReference>
<dbReference type="Gene3D" id="1.25.10.10">
    <property type="entry name" value="Leucine-rich Repeat Variant"/>
    <property type="match status" value="1"/>
</dbReference>
<evidence type="ECO:0000313" key="3">
    <source>
        <dbReference type="Proteomes" id="UP001146793"/>
    </source>
</evidence>
<name>A0AAV7ZPJ0_9EUKA</name>
<gene>
    <name evidence="2" type="ORF">M0812_09796</name>
</gene>
<dbReference type="SUPFAM" id="SSF48371">
    <property type="entry name" value="ARM repeat"/>
    <property type="match status" value="1"/>
</dbReference>
<accession>A0AAV7ZPJ0</accession>
<protein>
    <submittedName>
        <fullName evidence="2">Clip-associated protein</fullName>
    </submittedName>
</protein>
<organism evidence="2 3">
    <name type="scientific">Anaeramoeba flamelloides</name>
    <dbReference type="NCBI Taxonomy" id="1746091"/>
    <lineage>
        <taxon>Eukaryota</taxon>
        <taxon>Metamonada</taxon>
        <taxon>Anaeramoebidae</taxon>
        <taxon>Anaeramoeba</taxon>
    </lineage>
</organism>
<dbReference type="EMBL" id="JANTQA010000023">
    <property type="protein sequence ID" value="KAJ3443948.1"/>
    <property type="molecule type" value="Genomic_DNA"/>
</dbReference>
<proteinExistence type="predicted"/>
<dbReference type="AlphaFoldDB" id="A0AAV7ZPJ0"/>
<reference evidence="2" key="1">
    <citation type="submission" date="2022-08" db="EMBL/GenBank/DDBJ databases">
        <title>Novel sulphate-reducing endosymbionts in the free-living metamonad Anaeramoeba.</title>
        <authorList>
            <person name="Jerlstrom-Hultqvist J."/>
            <person name="Cepicka I."/>
            <person name="Gallot-Lavallee L."/>
            <person name="Salas-Leiva D."/>
            <person name="Curtis B.A."/>
            <person name="Zahonova K."/>
            <person name="Pipaliya S."/>
            <person name="Dacks J."/>
            <person name="Roger A.J."/>
        </authorList>
    </citation>
    <scope>NUCLEOTIDE SEQUENCE</scope>
    <source>
        <strain evidence="2">Busselton2</strain>
    </source>
</reference>
<evidence type="ECO:0000259" key="1">
    <source>
        <dbReference type="SMART" id="SM01349"/>
    </source>
</evidence>
<dbReference type="Proteomes" id="UP001146793">
    <property type="component" value="Unassembled WGS sequence"/>
</dbReference>
<feature type="domain" description="TOG" evidence="1">
    <location>
        <begin position="158"/>
        <end position="391"/>
    </location>
</feature>
<dbReference type="SMART" id="SM01349">
    <property type="entry name" value="TOG"/>
    <property type="match status" value="1"/>
</dbReference>
<sequence length="397" mass="46961">MKKNIHIHIPKENINKNNNNQNQNIKRNIIQKKNINRNIIQKENINSNIIRKKSTHRNIIHKKNIKRNVIQKVNINSNIIQKENINSNIIQKKSTHRNIIQKENINKSIIQKDNISSSAIQKKSTHRNIIQKENINNNIIKIEKNIKAKNKNDPNKNNLKLENNQIGQMIDILLTTITRKNKIKSIEMLIQLSNEKLPKIWDVHFKKIAVVILHCFQNPNKNIRKHLFKLIQKMSVNQKEKFYDSTRLLVFQLIESFKGLKVNYIAENNLLFKQLIKVLNPEITLNVIIEFLDKKDSSMLKTTLSLLRELCPYLNKELLLAKINIILNKTVELLNHSESEIRRLVILFIVRFYDIIGSNFEKDYLLNTVGENDLKLIQVYRQKELKYKKNHQNEQIN</sequence>
<comment type="caution">
    <text evidence="2">The sequence shown here is derived from an EMBL/GenBank/DDBJ whole genome shotgun (WGS) entry which is preliminary data.</text>
</comment>
<dbReference type="InterPro" id="IPR034085">
    <property type="entry name" value="TOG"/>
</dbReference>
<evidence type="ECO:0000313" key="2">
    <source>
        <dbReference type="EMBL" id="KAJ3443948.1"/>
    </source>
</evidence>
<dbReference type="InterPro" id="IPR016024">
    <property type="entry name" value="ARM-type_fold"/>
</dbReference>